<evidence type="ECO:0000313" key="2">
    <source>
        <dbReference type="EMBL" id="MFC4959280.1"/>
    </source>
</evidence>
<proteinExistence type="predicted"/>
<protein>
    <recommendedName>
        <fullName evidence="4">Integral membrane protein</fullName>
    </recommendedName>
</protein>
<evidence type="ECO:0000256" key="1">
    <source>
        <dbReference type="SAM" id="Phobius"/>
    </source>
</evidence>
<evidence type="ECO:0008006" key="4">
    <source>
        <dbReference type="Google" id="ProtNLM"/>
    </source>
</evidence>
<dbReference type="RefSeq" id="WP_344378360.1">
    <property type="nucleotide sequence ID" value="NZ_BAAASQ010000021.1"/>
</dbReference>
<keyword evidence="1" id="KW-0812">Transmembrane</keyword>
<sequence length="164" mass="17823">MVLISTGAVALLGWTGVHESAKAEDAGSVVSYVVYAILGAAAVFVVQRCLLLPSKVWVRFDEGSLSWRTHKSLIAQEVSPSGTVALDDVVSAAVIVQHPTSRVLWSRRQVEMRSVRLELRSGERVVLPIRGLAVHLVAGSPFSQLLDELRRRRPEFAQGLSVAV</sequence>
<name>A0ABV9UV68_9ACTN</name>
<organism evidence="2 3">
    <name type="scientific">Streptomyces mauvecolor</name>
    <dbReference type="NCBI Taxonomy" id="58345"/>
    <lineage>
        <taxon>Bacteria</taxon>
        <taxon>Bacillati</taxon>
        <taxon>Actinomycetota</taxon>
        <taxon>Actinomycetes</taxon>
        <taxon>Kitasatosporales</taxon>
        <taxon>Streptomycetaceae</taxon>
        <taxon>Streptomyces</taxon>
    </lineage>
</organism>
<gene>
    <name evidence="2" type="ORF">ACFPFX_23600</name>
</gene>
<dbReference type="Proteomes" id="UP001595834">
    <property type="component" value="Unassembled WGS sequence"/>
</dbReference>
<comment type="caution">
    <text evidence="2">The sequence shown here is derived from an EMBL/GenBank/DDBJ whole genome shotgun (WGS) entry which is preliminary data.</text>
</comment>
<feature type="transmembrane region" description="Helical" evidence="1">
    <location>
        <begin position="32"/>
        <end position="51"/>
    </location>
</feature>
<reference evidence="3" key="1">
    <citation type="journal article" date="2019" name="Int. J. Syst. Evol. Microbiol.">
        <title>The Global Catalogue of Microorganisms (GCM) 10K type strain sequencing project: providing services to taxonomists for standard genome sequencing and annotation.</title>
        <authorList>
            <consortium name="The Broad Institute Genomics Platform"/>
            <consortium name="The Broad Institute Genome Sequencing Center for Infectious Disease"/>
            <person name="Wu L."/>
            <person name="Ma J."/>
        </authorList>
    </citation>
    <scope>NUCLEOTIDE SEQUENCE [LARGE SCALE GENOMIC DNA]</scope>
    <source>
        <strain evidence="3">CCM 7224</strain>
    </source>
</reference>
<keyword evidence="1" id="KW-0472">Membrane</keyword>
<accession>A0ABV9UV68</accession>
<evidence type="ECO:0000313" key="3">
    <source>
        <dbReference type="Proteomes" id="UP001595834"/>
    </source>
</evidence>
<dbReference type="EMBL" id="JBHSIZ010000029">
    <property type="protein sequence ID" value="MFC4959280.1"/>
    <property type="molecule type" value="Genomic_DNA"/>
</dbReference>
<keyword evidence="3" id="KW-1185">Reference proteome</keyword>
<keyword evidence="1" id="KW-1133">Transmembrane helix</keyword>